<sequence>MSEVAYTTVPQNKEFPHLLLGDVVTLSSENEMHEHLPLFNLDMSWIVELINNQRRTSFGSIFRLIAAWSRLEHPSPVVIPEFSLSP</sequence>
<evidence type="ECO:0000313" key="1">
    <source>
        <dbReference type="EMBL" id="KAF4038577.1"/>
    </source>
</evidence>
<dbReference type="EMBL" id="WSZM01000191">
    <property type="protein sequence ID" value="KAF4038577.1"/>
    <property type="molecule type" value="Genomic_DNA"/>
</dbReference>
<dbReference type="Proteomes" id="UP000602510">
    <property type="component" value="Unassembled WGS sequence"/>
</dbReference>
<accession>A0A833S292</accession>
<protein>
    <submittedName>
        <fullName evidence="1">Uncharacterized protein</fullName>
    </submittedName>
</protein>
<name>A0A833S292_PHYIN</name>
<comment type="caution">
    <text evidence="1">The sequence shown here is derived from an EMBL/GenBank/DDBJ whole genome shotgun (WGS) entry which is preliminary data.</text>
</comment>
<gene>
    <name evidence="1" type="ORF">GN244_ATG09269</name>
</gene>
<proteinExistence type="predicted"/>
<organism evidence="1 2">
    <name type="scientific">Phytophthora infestans</name>
    <name type="common">Potato late blight agent</name>
    <name type="synonym">Botrytis infestans</name>
    <dbReference type="NCBI Taxonomy" id="4787"/>
    <lineage>
        <taxon>Eukaryota</taxon>
        <taxon>Sar</taxon>
        <taxon>Stramenopiles</taxon>
        <taxon>Oomycota</taxon>
        <taxon>Peronosporomycetes</taxon>
        <taxon>Peronosporales</taxon>
        <taxon>Peronosporaceae</taxon>
        <taxon>Phytophthora</taxon>
    </lineage>
</organism>
<keyword evidence="2" id="KW-1185">Reference proteome</keyword>
<evidence type="ECO:0000313" key="2">
    <source>
        <dbReference type="Proteomes" id="UP000602510"/>
    </source>
</evidence>
<dbReference type="AlphaFoldDB" id="A0A833S292"/>
<reference evidence="1" key="1">
    <citation type="submission" date="2020-04" db="EMBL/GenBank/DDBJ databases">
        <title>Hybrid Assembly of Korean Phytophthora infestans isolates.</title>
        <authorList>
            <person name="Prokchorchik M."/>
            <person name="Lee Y."/>
            <person name="Seo J."/>
            <person name="Cho J.-H."/>
            <person name="Park Y.-E."/>
            <person name="Jang D.-C."/>
            <person name="Im J.-S."/>
            <person name="Choi J.-G."/>
            <person name="Park H.-J."/>
            <person name="Lee G.-B."/>
            <person name="Lee Y.-G."/>
            <person name="Hong S.-Y."/>
            <person name="Cho K."/>
            <person name="Sohn K.H."/>
        </authorList>
    </citation>
    <scope>NUCLEOTIDE SEQUENCE</scope>
    <source>
        <strain evidence="1">KR_1_A1</strain>
    </source>
</reference>